<dbReference type="Gene3D" id="1.20.210.10">
    <property type="entry name" value="Cytochrome c oxidase-like, subunit I domain"/>
    <property type="match status" value="1"/>
</dbReference>
<dbReference type="GO" id="GO:0046872">
    <property type="term" value="F:metal ion binding"/>
    <property type="evidence" value="ECO:0007669"/>
    <property type="project" value="UniProtKB-KW"/>
</dbReference>
<keyword evidence="11" id="KW-0408">Iron</keyword>
<evidence type="ECO:0000256" key="13">
    <source>
        <dbReference type="ARBA" id="ARBA00023136"/>
    </source>
</evidence>
<dbReference type="PANTHER" id="PTHR10422:SF35">
    <property type="entry name" value="CYTOCHROME BO(3) UBIQUINOL OXIDASE SUBUNIT 1"/>
    <property type="match status" value="1"/>
</dbReference>
<reference evidence="18" key="1">
    <citation type="submission" date="2021-10" db="EMBL/GenBank/DDBJ databases">
        <title>Roseicella aerolatum sp. nov., isolated from aerosols of e-waste dismantling site.</title>
        <authorList>
            <person name="Qin T."/>
        </authorList>
    </citation>
    <scope>NUCLEOTIDE SEQUENCE</scope>
    <source>
        <strain evidence="18">GB24</strain>
    </source>
</reference>
<protein>
    <submittedName>
        <fullName evidence="18">Cbb3-type cytochrome c oxidase subunit I</fullName>
    </submittedName>
</protein>
<keyword evidence="19" id="KW-1185">Reference proteome</keyword>
<feature type="transmembrane region" description="Helical" evidence="16">
    <location>
        <begin position="790"/>
        <end position="808"/>
    </location>
</feature>
<keyword evidence="6 14" id="KW-0679">Respiratory chain</keyword>
<feature type="transmembrane region" description="Helical" evidence="16">
    <location>
        <begin position="214"/>
        <end position="240"/>
    </location>
</feature>
<name>A0A9X1L8V3_9PROT</name>
<dbReference type="Pfam" id="PF00115">
    <property type="entry name" value="COX1"/>
    <property type="match status" value="1"/>
</dbReference>
<dbReference type="RefSeq" id="WP_226610267.1">
    <property type="nucleotide sequence ID" value="NZ_JAJAQI010000027.1"/>
</dbReference>
<dbReference type="SUPFAM" id="SSF81452">
    <property type="entry name" value="Cytochrome c oxidase subunit III-like"/>
    <property type="match status" value="1"/>
</dbReference>
<feature type="transmembrane region" description="Helical" evidence="16">
    <location>
        <begin position="751"/>
        <end position="770"/>
    </location>
</feature>
<evidence type="ECO:0000256" key="1">
    <source>
        <dbReference type="ARBA" id="ARBA00004651"/>
    </source>
</evidence>
<evidence type="ECO:0000256" key="12">
    <source>
        <dbReference type="ARBA" id="ARBA00023008"/>
    </source>
</evidence>
<feature type="transmembrane region" description="Helical" evidence="16">
    <location>
        <begin position="176"/>
        <end position="202"/>
    </location>
</feature>
<dbReference type="GO" id="GO:0020037">
    <property type="term" value="F:heme binding"/>
    <property type="evidence" value="ECO:0007669"/>
    <property type="project" value="InterPro"/>
</dbReference>
<dbReference type="GO" id="GO:0004129">
    <property type="term" value="F:cytochrome-c oxidase activity"/>
    <property type="evidence" value="ECO:0007669"/>
    <property type="project" value="InterPro"/>
</dbReference>
<evidence type="ECO:0000256" key="8">
    <source>
        <dbReference type="ARBA" id="ARBA00022723"/>
    </source>
</evidence>
<dbReference type="GO" id="GO:0009060">
    <property type="term" value="P:aerobic respiration"/>
    <property type="evidence" value="ECO:0007669"/>
    <property type="project" value="InterPro"/>
</dbReference>
<feature type="transmembrane region" description="Helical" evidence="16">
    <location>
        <begin position="332"/>
        <end position="359"/>
    </location>
</feature>
<feature type="transmembrane region" description="Helical" evidence="16">
    <location>
        <begin position="440"/>
        <end position="462"/>
    </location>
</feature>
<dbReference type="PROSITE" id="PS50855">
    <property type="entry name" value="COX1"/>
    <property type="match status" value="1"/>
</dbReference>
<keyword evidence="4" id="KW-1003">Cell membrane</keyword>
<feature type="region of interest" description="Disordered" evidence="15">
    <location>
        <begin position="1"/>
        <end position="20"/>
    </location>
</feature>
<evidence type="ECO:0000256" key="7">
    <source>
        <dbReference type="ARBA" id="ARBA00022692"/>
    </source>
</evidence>
<evidence type="ECO:0000259" key="17">
    <source>
        <dbReference type="PROSITE" id="PS50855"/>
    </source>
</evidence>
<dbReference type="InterPro" id="IPR013833">
    <property type="entry name" value="Cyt_c_oxidase_su3_a-hlx"/>
</dbReference>
<dbReference type="Proteomes" id="UP001139311">
    <property type="component" value="Unassembled WGS sequence"/>
</dbReference>
<comment type="caution">
    <text evidence="18">The sequence shown here is derived from an EMBL/GenBank/DDBJ whole genome shotgun (WGS) entry which is preliminary data.</text>
</comment>
<evidence type="ECO:0000256" key="11">
    <source>
        <dbReference type="ARBA" id="ARBA00023004"/>
    </source>
</evidence>
<evidence type="ECO:0000256" key="3">
    <source>
        <dbReference type="ARBA" id="ARBA00022448"/>
    </source>
</evidence>
<evidence type="ECO:0000256" key="15">
    <source>
        <dbReference type="SAM" id="MobiDB-lite"/>
    </source>
</evidence>
<evidence type="ECO:0000256" key="9">
    <source>
        <dbReference type="ARBA" id="ARBA00022982"/>
    </source>
</evidence>
<comment type="subcellular location">
    <subcellularLocation>
        <location evidence="1">Cell membrane</location>
        <topology evidence="1">Multi-pass membrane protein</topology>
    </subcellularLocation>
</comment>
<evidence type="ECO:0000256" key="16">
    <source>
        <dbReference type="SAM" id="Phobius"/>
    </source>
</evidence>
<feature type="domain" description="Cytochrome oxidase subunit I profile" evidence="17">
    <location>
        <begin position="32"/>
        <end position="553"/>
    </location>
</feature>
<dbReference type="PRINTS" id="PR01165">
    <property type="entry name" value="CYCOXIDASEI"/>
</dbReference>
<feature type="transmembrane region" description="Helical" evidence="16">
    <location>
        <begin position="482"/>
        <end position="506"/>
    </location>
</feature>
<evidence type="ECO:0000256" key="5">
    <source>
        <dbReference type="ARBA" id="ARBA00022617"/>
    </source>
</evidence>
<comment type="similarity">
    <text evidence="2 14">Belongs to the heme-copper respiratory oxidase family.</text>
</comment>
<keyword evidence="10 16" id="KW-1133">Transmembrane helix</keyword>
<evidence type="ECO:0000313" key="19">
    <source>
        <dbReference type="Proteomes" id="UP001139311"/>
    </source>
</evidence>
<dbReference type="InterPro" id="IPR036927">
    <property type="entry name" value="Cyt_c_oxase-like_su1_sf"/>
</dbReference>
<gene>
    <name evidence="18" type="ORF">LHA35_17260</name>
</gene>
<evidence type="ECO:0000256" key="6">
    <source>
        <dbReference type="ARBA" id="ARBA00022660"/>
    </source>
</evidence>
<dbReference type="AlphaFoldDB" id="A0A9X1L8V3"/>
<dbReference type="InterPro" id="IPR023615">
    <property type="entry name" value="Cyt_c_Oxase_su1_BS"/>
</dbReference>
<feature type="transmembrane region" description="Helical" evidence="16">
    <location>
        <begin position="50"/>
        <end position="75"/>
    </location>
</feature>
<dbReference type="InterPro" id="IPR023616">
    <property type="entry name" value="Cyt_c_oxase-like_su1_dom"/>
</dbReference>
<keyword evidence="7 14" id="KW-0812">Transmembrane</keyword>
<feature type="transmembrane region" description="Helical" evidence="16">
    <location>
        <begin position="829"/>
        <end position="847"/>
    </location>
</feature>
<feature type="transmembrane region" description="Helical" evidence="16">
    <location>
        <begin position="297"/>
        <end position="320"/>
    </location>
</feature>
<feature type="transmembrane region" description="Helical" evidence="16">
    <location>
        <begin position="260"/>
        <end position="285"/>
    </location>
</feature>
<keyword evidence="3 14" id="KW-0813">Transport</keyword>
<dbReference type="PANTHER" id="PTHR10422">
    <property type="entry name" value="CYTOCHROME C OXIDASE SUBUNIT 1"/>
    <property type="match status" value="1"/>
</dbReference>
<evidence type="ECO:0000256" key="10">
    <source>
        <dbReference type="ARBA" id="ARBA00022989"/>
    </source>
</evidence>
<feature type="transmembrane region" description="Helical" evidence="16">
    <location>
        <begin position="130"/>
        <end position="152"/>
    </location>
</feature>
<feature type="transmembrane region" description="Helical" evidence="16">
    <location>
        <begin position="714"/>
        <end position="739"/>
    </location>
</feature>
<accession>A0A9X1L8V3</accession>
<feature type="transmembrane region" description="Helical" evidence="16">
    <location>
        <begin position="667"/>
        <end position="694"/>
    </location>
</feature>
<organism evidence="18 19">
    <name type="scientific">Roseicella aerolata</name>
    <dbReference type="NCBI Taxonomy" id="2883479"/>
    <lineage>
        <taxon>Bacteria</taxon>
        <taxon>Pseudomonadati</taxon>
        <taxon>Pseudomonadota</taxon>
        <taxon>Alphaproteobacteria</taxon>
        <taxon>Acetobacterales</taxon>
        <taxon>Roseomonadaceae</taxon>
        <taxon>Roseicella</taxon>
    </lineage>
</organism>
<dbReference type="InterPro" id="IPR035973">
    <property type="entry name" value="Cyt_c_oxidase_su3-like_sf"/>
</dbReference>
<dbReference type="GO" id="GO:0015990">
    <property type="term" value="P:electron transport coupled proton transport"/>
    <property type="evidence" value="ECO:0007669"/>
    <property type="project" value="TreeGrafter"/>
</dbReference>
<sequence>MDTHPPRVAADLPSPLPRPEGEEARLAAVWRKPRGIAWITEINNNQIGPLFVGTALLFFLAAGVLGLIIRAQLAWPGLQLVDPATYNQVFTMHGTVMMFLFAVPAVEAVAITLLPSMLGARELPFPRLGAYAYLIYLFGGTAFYSSLFFGAAPDGGWFMYPPLTSKENSPGINTDMYLLGIGFIEISAIAGAIELTVGILRCRAPGMTLGRMPIFAWGMLVFAAMVLFAFPAVVVASTLLELERAFNWPFFLPERGGDPLLWQHLFWFFGHPEVYVIFLPAAGMVSMMVPAMARTPLVAHSLVVMALVGTAFLSFGLWVHHMYTTGIPALSLAFFAAAGFAVSIPSGLQVFAWIATFAAAPRRIRFDTPTLFVLGFLFIFVLGGLTGVMVSVTPFDWQAHDTYFIVAHLHYVLIGGMVFPLLGALYYWAPSIGRPLSERLGKWGFWLLFLGTNLTFFPMHMSGFAGMPRRIYTYPAGFGLEIWNALSSAGAAIAAAGAAVVLLDVVKNFRLGPGQSSPWNSGTLEWVATGNYGPRSIPRVRDRYPLWTEPGLAKEVEAGGHYLPFTATGRREALITSPAEAIPQYVAVLPGPGWGHVVAAAGTAAFFLCLAGELLVEAAFAFALALSGFIAWHWGGSDPGPLSPREVDIGDGIVVPTHATGAVSTGAWAMVCLMLVQGTAFACLLGSYLFLWLVNGDAQGGNTMWPPPGQGLPVAGFGLAALGLYAAGAASLWAAAWLLSARSPWLHRIALALAALLFLAGAAADGWALWQGGVRPTLHSYGASSWALFAWQGVHVAIALLMAGYTLARSFAGKLDAGRRQAMDVTRLFWTYTAGQGAIGLALLHAFPRVLA</sequence>
<dbReference type="InterPro" id="IPR000883">
    <property type="entry name" value="Cyt_C_Oxase_1"/>
</dbReference>
<evidence type="ECO:0000256" key="2">
    <source>
        <dbReference type="ARBA" id="ARBA00009578"/>
    </source>
</evidence>
<keyword evidence="12" id="KW-0186">Copper</keyword>
<keyword evidence="8" id="KW-0479">Metal-binding</keyword>
<evidence type="ECO:0000256" key="4">
    <source>
        <dbReference type="ARBA" id="ARBA00022475"/>
    </source>
</evidence>
<dbReference type="SUPFAM" id="SSF81442">
    <property type="entry name" value="Cytochrome c oxidase subunit I-like"/>
    <property type="match status" value="1"/>
</dbReference>
<evidence type="ECO:0000256" key="14">
    <source>
        <dbReference type="RuleBase" id="RU000370"/>
    </source>
</evidence>
<evidence type="ECO:0000313" key="18">
    <source>
        <dbReference type="EMBL" id="MCB4823481.1"/>
    </source>
</evidence>
<dbReference type="GO" id="GO:0005886">
    <property type="term" value="C:plasma membrane"/>
    <property type="evidence" value="ECO:0007669"/>
    <property type="project" value="UniProtKB-SubCell"/>
</dbReference>
<keyword evidence="9 14" id="KW-0249">Electron transport</keyword>
<dbReference type="PROSITE" id="PS00077">
    <property type="entry name" value="COX1_CUB"/>
    <property type="match status" value="1"/>
</dbReference>
<feature type="transmembrane region" description="Helical" evidence="16">
    <location>
        <begin position="371"/>
        <end position="392"/>
    </location>
</feature>
<dbReference type="Gene3D" id="1.20.120.80">
    <property type="entry name" value="Cytochrome c oxidase, subunit III, four-helix bundle"/>
    <property type="match status" value="1"/>
</dbReference>
<feature type="transmembrane region" description="Helical" evidence="16">
    <location>
        <begin position="404"/>
        <end position="428"/>
    </location>
</feature>
<dbReference type="EMBL" id="JAJAQI010000027">
    <property type="protein sequence ID" value="MCB4823481.1"/>
    <property type="molecule type" value="Genomic_DNA"/>
</dbReference>
<dbReference type="GO" id="GO:0022904">
    <property type="term" value="P:respiratory electron transport chain"/>
    <property type="evidence" value="ECO:0007669"/>
    <property type="project" value="InterPro"/>
</dbReference>
<proteinExistence type="inferred from homology"/>
<feature type="transmembrane region" description="Helical" evidence="16">
    <location>
        <begin position="95"/>
        <end position="118"/>
    </location>
</feature>
<keyword evidence="13 16" id="KW-0472">Membrane</keyword>
<keyword evidence="5 14" id="KW-0349">Heme</keyword>